<dbReference type="InterPro" id="IPR018484">
    <property type="entry name" value="FGGY_N"/>
</dbReference>
<dbReference type="FunFam" id="3.30.420.40:FF:000108">
    <property type="entry name" value="Glycerol kinase, glycosomal"/>
    <property type="match status" value="1"/>
</dbReference>
<dbReference type="EC" id="2.7.1.30" evidence="3"/>
<dbReference type="InterPro" id="IPR018485">
    <property type="entry name" value="FGGY_C"/>
</dbReference>
<dbReference type="PANTHER" id="PTHR10196:SF69">
    <property type="entry name" value="GLYCEROL KINASE"/>
    <property type="match status" value="1"/>
</dbReference>
<evidence type="ECO:0000256" key="7">
    <source>
        <dbReference type="ARBA" id="ARBA00022798"/>
    </source>
</evidence>
<keyword evidence="4 10" id="KW-0808">Transferase</keyword>
<dbReference type="eggNOG" id="KOG2517">
    <property type="taxonomic scope" value="Eukaryota"/>
</dbReference>
<dbReference type="Proteomes" id="UP000007014">
    <property type="component" value="Chromosome 10"/>
</dbReference>
<dbReference type="OMA" id="FMLMNIG"/>
<dbReference type="GO" id="GO:0042742">
    <property type="term" value="P:defense response to bacterium"/>
    <property type="evidence" value="ECO:0007669"/>
    <property type="project" value="EnsemblPlants"/>
</dbReference>
<name>M1VCK1_CYAM1</name>
<evidence type="ECO:0000256" key="9">
    <source>
        <dbReference type="ARBA" id="ARBA00043149"/>
    </source>
</evidence>
<evidence type="ECO:0000313" key="14">
    <source>
        <dbReference type="EMBL" id="BAM80297.1"/>
    </source>
</evidence>
<feature type="domain" description="Carbohydrate kinase FGGY N-terminal" evidence="12">
    <location>
        <begin position="7"/>
        <end position="125"/>
    </location>
</feature>
<dbReference type="GeneID" id="16994054"/>
<comment type="pathway">
    <text evidence="1">Polyol metabolism; glycerol degradation via glycerol kinase pathway; sn-glycerol 3-phosphate from glycerol: step 1/1.</text>
</comment>
<dbReference type="InterPro" id="IPR018483">
    <property type="entry name" value="Carb_kinase_FGGY_CS"/>
</dbReference>
<dbReference type="InterPro" id="IPR043129">
    <property type="entry name" value="ATPase_NBD"/>
</dbReference>
<reference evidence="14 15" key="2">
    <citation type="journal article" date="2007" name="BMC Biol.">
        <title>A 100%-complete sequence reveals unusually simple genomic features in the hot-spring red alga Cyanidioschyzon merolae.</title>
        <authorList>
            <person name="Nozaki H."/>
            <person name="Takano H."/>
            <person name="Misumi O."/>
            <person name="Terasawa K."/>
            <person name="Matsuzaki M."/>
            <person name="Maruyama S."/>
            <person name="Nishida K."/>
            <person name="Yagisawa F."/>
            <person name="Yoshida Y."/>
            <person name="Fujiwara T."/>
            <person name="Takio S."/>
            <person name="Tamura K."/>
            <person name="Chung S.J."/>
            <person name="Nakamura S."/>
            <person name="Kuroiwa H."/>
            <person name="Tanaka K."/>
            <person name="Sato N."/>
            <person name="Kuroiwa T."/>
        </authorList>
    </citation>
    <scope>NUCLEOTIDE SEQUENCE [LARGE SCALE GENOMIC DNA]</scope>
    <source>
        <strain evidence="14 15">10D</strain>
    </source>
</reference>
<dbReference type="Gene3D" id="3.30.420.40">
    <property type="match status" value="2"/>
</dbReference>
<keyword evidence="6 10" id="KW-0418">Kinase</keyword>
<proteinExistence type="inferred from homology"/>
<dbReference type="GO" id="GO:0005524">
    <property type="term" value="F:ATP binding"/>
    <property type="evidence" value="ECO:0007669"/>
    <property type="project" value="UniProtKB-KW"/>
</dbReference>
<evidence type="ECO:0000313" key="15">
    <source>
        <dbReference type="Proteomes" id="UP000007014"/>
    </source>
</evidence>
<dbReference type="PROSITE" id="PS00445">
    <property type="entry name" value="FGGY_KINASES_2"/>
    <property type="match status" value="1"/>
</dbReference>
<dbReference type="AlphaFoldDB" id="M1VCK1"/>
<reference evidence="14 15" key="1">
    <citation type="journal article" date="2004" name="Nature">
        <title>Genome sequence of the ultrasmall unicellular red alga Cyanidioschyzon merolae 10D.</title>
        <authorList>
            <person name="Matsuzaki M."/>
            <person name="Misumi O."/>
            <person name="Shin-i T."/>
            <person name="Maruyama S."/>
            <person name="Takahara M."/>
            <person name="Miyagishima S."/>
            <person name="Mori T."/>
            <person name="Nishida K."/>
            <person name="Yagisawa F."/>
            <person name="Nishida K."/>
            <person name="Yoshida Y."/>
            <person name="Nishimura Y."/>
            <person name="Nakao S."/>
            <person name="Kobayashi T."/>
            <person name="Momoyama Y."/>
            <person name="Higashiyama T."/>
            <person name="Minoda A."/>
            <person name="Sano M."/>
            <person name="Nomoto H."/>
            <person name="Oishi K."/>
            <person name="Hayashi H."/>
            <person name="Ohta F."/>
            <person name="Nishizaka S."/>
            <person name="Haga S."/>
            <person name="Miura S."/>
            <person name="Morishita T."/>
            <person name="Kabeya Y."/>
            <person name="Terasawa K."/>
            <person name="Suzuki Y."/>
            <person name="Ishii Y."/>
            <person name="Asakawa S."/>
            <person name="Takano H."/>
            <person name="Ohta N."/>
            <person name="Kuroiwa H."/>
            <person name="Tanaka K."/>
            <person name="Shimizu N."/>
            <person name="Sugano S."/>
            <person name="Sato N."/>
            <person name="Nozaki H."/>
            <person name="Ogasawara N."/>
            <person name="Kohara Y."/>
            <person name="Kuroiwa T."/>
        </authorList>
    </citation>
    <scope>NUCLEOTIDE SEQUENCE [LARGE SCALE GENOMIC DNA]</scope>
    <source>
        <strain evidence="14 15">10D</strain>
    </source>
</reference>
<dbReference type="PIRSF" id="PIRSF000538">
    <property type="entry name" value="GlpK"/>
    <property type="match status" value="1"/>
</dbReference>
<dbReference type="STRING" id="280699.M1VCK1"/>
<evidence type="ECO:0000256" key="4">
    <source>
        <dbReference type="ARBA" id="ARBA00022679"/>
    </source>
</evidence>
<dbReference type="Pfam" id="PF00370">
    <property type="entry name" value="FGGY_N"/>
    <property type="match status" value="2"/>
</dbReference>
<gene>
    <name evidence="14" type="ORF">CYME_CMJ173C</name>
</gene>
<evidence type="ECO:0000259" key="12">
    <source>
        <dbReference type="Pfam" id="PF00370"/>
    </source>
</evidence>
<dbReference type="KEGG" id="cme:CYME_CMJ173C"/>
<feature type="compositionally biased region" description="Polar residues" evidence="11">
    <location>
        <begin position="148"/>
        <end position="158"/>
    </location>
</feature>
<evidence type="ECO:0000256" key="5">
    <source>
        <dbReference type="ARBA" id="ARBA00022741"/>
    </source>
</evidence>
<dbReference type="PANTHER" id="PTHR10196">
    <property type="entry name" value="SUGAR KINASE"/>
    <property type="match status" value="1"/>
</dbReference>
<dbReference type="GO" id="GO:0046167">
    <property type="term" value="P:glycerol-3-phosphate biosynthetic process"/>
    <property type="evidence" value="ECO:0007669"/>
    <property type="project" value="TreeGrafter"/>
</dbReference>
<keyword evidence="8" id="KW-0067">ATP-binding</keyword>
<feature type="region of interest" description="Disordered" evidence="11">
    <location>
        <begin position="130"/>
        <end position="173"/>
    </location>
</feature>
<dbReference type="OrthoDB" id="5422795at2759"/>
<evidence type="ECO:0000256" key="8">
    <source>
        <dbReference type="ARBA" id="ARBA00022840"/>
    </source>
</evidence>
<dbReference type="Pfam" id="PF02782">
    <property type="entry name" value="FGGY_C"/>
    <property type="match status" value="1"/>
</dbReference>
<dbReference type="EMBL" id="AP006492">
    <property type="protein sequence ID" value="BAM80297.1"/>
    <property type="molecule type" value="Genomic_DNA"/>
</dbReference>
<evidence type="ECO:0000256" key="2">
    <source>
        <dbReference type="ARBA" id="ARBA00009156"/>
    </source>
</evidence>
<organism evidence="14 15">
    <name type="scientific">Cyanidioschyzon merolae (strain NIES-3377 / 10D)</name>
    <name type="common">Unicellular red alga</name>
    <dbReference type="NCBI Taxonomy" id="280699"/>
    <lineage>
        <taxon>Eukaryota</taxon>
        <taxon>Rhodophyta</taxon>
        <taxon>Bangiophyceae</taxon>
        <taxon>Cyanidiales</taxon>
        <taxon>Cyanidiaceae</taxon>
        <taxon>Cyanidioschyzon</taxon>
    </lineage>
</organism>
<keyword evidence="15" id="KW-1185">Reference proteome</keyword>
<evidence type="ECO:0000256" key="1">
    <source>
        <dbReference type="ARBA" id="ARBA00005190"/>
    </source>
</evidence>
<evidence type="ECO:0000256" key="6">
    <source>
        <dbReference type="ARBA" id="ARBA00022777"/>
    </source>
</evidence>
<feature type="domain" description="Carbohydrate kinase FGGY C-terminal" evidence="13">
    <location>
        <begin position="318"/>
        <end position="511"/>
    </location>
</feature>
<feature type="domain" description="Carbohydrate kinase FGGY N-terminal" evidence="12">
    <location>
        <begin position="174"/>
        <end position="308"/>
    </location>
</feature>
<dbReference type="GO" id="GO:0005739">
    <property type="term" value="C:mitochondrion"/>
    <property type="evidence" value="ECO:0007669"/>
    <property type="project" value="TreeGrafter"/>
</dbReference>
<keyword evidence="7" id="KW-0319">Glycerol metabolism</keyword>
<dbReference type="Gramene" id="CMJ173CT">
    <property type="protein sequence ID" value="CMJ173CT"/>
    <property type="gene ID" value="CMJ173C"/>
</dbReference>
<dbReference type="GO" id="GO:0019563">
    <property type="term" value="P:glycerol catabolic process"/>
    <property type="evidence" value="ECO:0007669"/>
    <property type="project" value="UniProtKB-UniPathway"/>
</dbReference>
<accession>M1VCK1</accession>
<dbReference type="HOGENOM" id="CLU_009281_2_2_1"/>
<dbReference type="UniPathway" id="UPA00618">
    <property type="reaction ID" value="UER00672"/>
</dbReference>
<dbReference type="GO" id="GO:0010188">
    <property type="term" value="P:response to microbial phytotoxin"/>
    <property type="evidence" value="ECO:0007669"/>
    <property type="project" value="EnsemblPlants"/>
</dbReference>
<evidence type="ECO:0000256" key="10">
    <source>
        <dbReference type="RuleBase" id="RU003733"/>
    </source>
</evidence>
<feature type="compositionally biased region" description="Low complexity" evidence="11">
    <location>
        <begin position="130"/>
        <end position="147"/>
    </location>
</feature>
<evidence type="ECO:0000259" key="13">
    <source>
        <dbReference type="Pfam" id="PF02782"/>
    </source>
</evidence>
<dbReference type="GO" id="GO:0006641">
    <property type="term" value="P:triglyceride metabolic process"/>
    <property type="evidence" value="ECO:0007669"/>
    <property type="project" value="TreeGrafter"/>
</dbReference>
<evidence type="ECO:0000256" key="11">
    <source>
        <dbReference type="SAM" id="MobiDB-lite"/>
    </source>
</evidence>
<keyword evidence="5" id="KW-0547">Nucleotide-binding</keyword>
<dbReference type="InterPro" id="IPR000577">
    <property type="entry name" value="Carb_kinase_FGGY"/>
</dbReference>
<evidence type="ECO:0000256" key="3">
    <source>
        <dbReference type="ARBA" id="ARBA00012099"/>
    </source>
</evidence>
<dbReference type="SUPFAM" id="SSF53067">
    <property type="entry name" value="Actin-like ATPase domain"/>
    <property type="match status" value="3"/>
</dbReference>
<dbReference type="GO" id="GO:0004370">
    <property type="term" value="F:glycerol kinase activity"/>
    <property type="evidence" value="ECO:0007669"/>
    <property type="project" value="UniProtKB-EC"/>
</dbReference>
<dbReference type="PROSITE" id="PS00933">
    <property type="entry name" value="FGGY_KINASES_1"/>
    <property type="match status" value="1"/>
</dbReference>
<protein>
    <recommendedName>
        <fullName evidence="3">glycerol kinase</fullName>
        <ecNumber evidence="3">2.7.1.30</ecNumber>
    </recommendedName>
    <alternativeName>
        <fullName evidence="9">ATP:glycerol 3-phosphotransferase</fullName>
    </alternativeName>
</protein>
<sequence>MKEKRFALALDQGTTSTRAILFDLEESVVIASHQLGHRQYFPRAGWVEHDPFEILGNARRCLVAVCQQAEQKGIKPADIACLGLTNQRETVVAWDRRTGEPLHPAIVWQDTRTREHCAALAAANDTAASVSGGVGSISASTSTSGSGKSRQLHQSRSVGRSKRHRRELGTEPQQAFDRFRELTGLPISTYFSGTKYRWLIENVPAVQKGVEDGTVLLGTIDSWLAYHLTEERVHVTDVTNASRSLLMELRTQHWSNELLDIFGVPREALPVIRSSAERYGTLTSTESALDGQVPLAGILGDQHAAMLGQACLRADDVKCTYGTGCFVMLHTGERPIPSRHGLLTVPAYQLGRDQPVQYALEGSVAIAGAGLQWLQEQLGVIRDIQEAEKLASSVSDTGDVYLVPAFNGLFAPRWRPDARGVLVGMTQFTNRAHIARAMLEQVCFQTTEVLEAALADLGQSTAAIQMLRVDGGMTANQLLLQLQADLLGVPVVRPQIAEATALGAAAAAALATGLLDRVDQVRKLWREELVLTPGIDDAERARRHRRWNDAVERSLGWVSVDTQPSLLG</sequence>
<dbReference type="GO" id="GO:0002237">
    <property type="term" value="P:response to molecule of bacterial origin"/>
    <property type="evidence" value="ECO:0007669"/>
    <property type="project" value="EnsemblPlants"/>
</dbReference>
<comment type="similarity">
    <text evidence="2 10">Belongs to the FGGY kinase family.</text>
</comment>
<dbReference type="RefSeq" id="XP_005534904.1">
    <property type="nucleotide sequence ID" value="XM_005534847.1"/>
</dbReference>